<gene>
    <name evidence="5" type="ORF">EV652_10638</name>
</gene>
<proteinExistence type="inferred from homology"/>
<dbReference type="RefSeq" id="WP_132210285.1">
    <property type="nucleotide sequence ID" value="NZ_SLWN01000006.1"/>
</dbReference>
<dbReference type="Proteomes" id="UP000294508">
    <property type="component" value="Unassembled WGS sequence"/>
</dbReference>
<dbReference type="InterPro" id="IPR057326">
    <property type="entry name" value="KR_dom"/>
</dbReference>
<dbReference type="AlphaFoldDB" id="A0A4R2HGU3"/>
<dbReference type="GO" id="GO:0016491">
    <property type="term" value="F:oxidoreductase activity"/>
    <property type="evidence" value="ECO:0007669"/>
    <property type="project" value="UniProtKB-KW"/>
</dbReference>
<feature type="domain" description="Ketoreductase" evidence="4">
    <location>
        <begin position="10"/>
        <end position="193"/>
    </location>
</feature>
<dbReference type="InterPro" id="IPR036291">
    <property type="entry name" value="NAD(P)-bd_dom_sf"/>
</dbReference>
<name>A0A4R2HGU3_9ACTN</name>
<reference evidence="5 6" key="1">
    <citation type="journal article" date="2015" name="Stand. Genomic Sci.">
        <title>Genomic Encyclopedia of Bacterial and Archaeal Type Strains, Phase III: the genomes of soil and plant-associated and newly described type strains.</title>
        <authorList>
            <person name="Whitman W.B."/>
            <person name="Woyke T."/>
            <person name="Klenk H.P."/>
            <person name="Zhou Y."/>
            <person name="Lilburn T.G."/>
            <person name="Beck B.J."/>
            <person name="De Vos P."/>
            <person name="Vandamme P."/>
            <person name="Eisen J.A."/>
            <person name="Garrity G."/>
            <person name="Hugenholtz P."/>
            <person name="Kyrpides N.C."/>
        </authorList>
    </citation>
    <scope>NUCLEOTIDE SEQUENCE [LARGE SCALE GENOMIC DNA]</scope>
    <source>
        <strain evidence="5 6">VKM Ac-2572</strain>
    </source>
</reference>
<evidence type="ECO:0000256" key="2">
    <source>
        <dbReference type="ARBA" id="ARBA00023002"/>
    </source>
</evidence>
<dbReference type="OrthoDB" id="4690547at2"/>
<evidence type="ECO:0000313" key="5">
    <source>
        <dbReference type="EMBL" id="TCO28056.1"/>
    </source>
</evidence>
<accession>A0A4R2HGU3</accession>
<dbReference type="PANTHER" id="PTHR43391:SF82">
    <property type="entry name" value="OXIDOREDUCTASE SADH-RELATED"/>
    <property type="match status" value="1"/>
</dbReference>
<dbReference type="Pfam" id="PF00106">
    <property type="entry name" value="adh_short"/>
    <property type="match status" value="1"/>
</dbReference>
<evidence type="ECO:0000256" key="1">
    <source>
        <dbReference type="ARBA" id="ARBA00006484"/>
    </source>
</evidence>
<dbReference type="PRINTS" id="PR00080">
    <property type="entry name" value="SDRFAMILY"/>
</dbReference>
<comment type="caution">
    <text evidence="5">The sequence shown here is derived from an EMBL/GenBank/DDBJ whole genome shotgun (WGS) entry which is preliminary data.</text>
</comment>
<dbReference type="SMART" id="SM00822">
    <property type="entry name" value="PKS_KR"/>
    <property type="match status" value="1"/>
</dbReference>
<dbReference type="FunFam" id="3.40.50.720:FF:000084">
    <property type="entry name" value="Short-chain dehydrogenase reductase"/>
    <property type="match status" value="1"/>
</dbReference>
<evidence type="ECO:0000256" key="3">
    <source>
        <dbReference type="RuleBase" id="RU000363"/>
    </source>
</evidence>
<organism evidence="5 6">
    <name type="scientific">Kribbella steppae</name>
    <dbReference type="NCBI Taxonomy" id="2512223"/>
    <lineage>
        <taxon>Bacteria</taxon>
        <taxon>Bacillati</taxon>
        <taxon>Actinomycetota</taxon>
        <taxon>Actinomycetes</taxon>
        <taxon>Propionibacteriales</taxon>
        <taxon>Kribbellaceae</taxon>
        <taxon>Kribbella</taxon>
    </lineage>
</organism>
<dbReference type="CDD" id="cd05233">
    <property type="entry name" value="SDR_c"/>
    <property type="match status" value="1"/>
</dbReference>
<dbReference type="SUPFAM" id="SSF51735">
    <property type="entry name" value="NAD(P)-binding Rossmann-fold domains"/>
    <property type="match status" value="1"/>
</dbReference>
<evidence type="ECO:0000259" key="4">
    <source>
        <dbReference type="SMART" id="SM00822"/>
    </source>
</evidence>
<dbReference type="InterPro" id="IPR002347">
    <property type="entry name" value="SDR_fam"/>
</dbReference>
<dbReference type="PRINTS" id="PR00081">
    <property type="entry name" value="GDHRDH"/>
</dbReference>
<comment type="similarity">
    <text evidence="1 3">Belongs to the short-chain dehydrogenases/reductases (SDR) family.</text>
</comment>
<dbReference type="Gene3D" id="3.40.50.720">
    <property type="entry name" value="NAD(P)-binding Rossmann-like Domain"/>
    <property type="match status" value="1"/>
</dbReference>
<keyword evidence="2" id="KW-0560">Oxidoreductase</keyword>
<dbReference type="PANTHER" id="PTHR43391">
    <property type="entry name" value="RETINOL DEHYDROGENASE-RELATED"/>
    <property type="match status" value="1"/>
</dbReference>
<keyword evidence="6" id="KW-1185">Reference proteome</keyword>
<dbReference type="EMBL" id="SLWN01000006">
    <property type="protein sequence ID" value="TCO28056.1"/>
    <property type="molecule type" value="Genomic_DNA"/>
</dbReference>
<evidence type="ECO:0000313" key="6">
    <source>
        <dbReference type="Proteomes" id="UP000294508"/>
    </source>
</evidence>
<sequence length="281" mass="29375">MSAIADVSGLVAVVTGGASGIGKGIAQRLVERGAHVVIADVEQDPLSAAATEMGALGVRTDVSDAASVQALADQVVDRFRKVHLVFNNAGVGPESSIADMTLADWKWILDVNLYGVIHGVHTFLPLLKKHGEPAYIVNTSSMGGFVADMPGLGAYATTKFAITALTEALACELEREGSTVGAAVLAPGTVRSNIANSLRTRPAEANSGSFVQNDISRNEELAKLRWLDPTAVGDIVLAALARGETHIVTHPEWYPMVAERNTAIEAAFNRAAAPTSPTTPV</sequence>
<protein>
    <submittedName>
        <fullName evidence="5">NADP-dependent 3-hydroxy acid dehydrogenase YdfG</fullName>
    </submittedName>
</protein>